<accession>A0ABV0N217</accession>
<evidence type="ECO:0000313" key="2">
    <source>
        <dbReference type="Proteomes" id="UP001476798"/>
    </source>
</evidence>
<comment type="caution">
    <text evidence="1">The sequence shown here is derived from an EMBL/GenBank/DDBJ whole genome shotgun (WGS) entry which is preliminary data.</text>
</comment>
<sequence length="75" mass="8423">MLNVRGEKVSEVLFLGALIKAVAQWPGAQLVDYSCAETTYWLPHIWVNMPVMKGLLAPQNTFLDTIATRFDGTRK</sequence>
<name>A0ABV0N217_9TELE</name>
<dbReference type="Proteomes" id="UP001476798">
    <property type="component" value="Unassembled WGS sequence"/>
</dbReference>
<evidence type="ECO:0000313" key="1">
    <source>
        <dbReference type="EMBL" id="MEQ2165412.1"/>
    </source>
</evidence>
<gene>
    <name evidence="1" type="ORF">GOODEAATRI_016594</name>
</gene>
<proteinExistence type="predicted"/>
<dbReference type="EMBL" id="JAHRIO010021285">
    <property type="protein sequence ID" value="MEQ2165412.1"/>
    <property type="molecule type" value="Genomic_DNA"/>
</dbReference>
<protein>
    <submittedName>
        <fullName evidence="1">Uncharacterized protein</fullName>
    </submittedName>
</protein>
<reference evidence="1 2" key="1">
    <citation type="submission" date="2021-06" db="EMBL/GenBank/DDBJ databases">
        <authorList>
            <person name="Palmer J.M."/>
        </authorList>
    </citation>
    <scope>NUCLEOTIDE SEQUENCE [LARGE SCALE GENOMIC DNA]</scope>
    <source>
        <strain evidence="1 2">GA_2019</strain>
        <tissue evidence="1">Muscle</tissue>
    </source>
</reference>
<keyword evidence="2" id="KW-1185">Reference proteome</keyword>
<organism evidence="1 2">
    <name type="scientific">Goodea atripinnis</name>
    <dbReference type="NCBI Taxonomy" id="208336"/>
    <lineage>
        <taxon>Eukaryota</taxon>
        <taxon>Metazoa</taxon>
        <taxon>Chordata</taxon>
        <taxon>Craniata</taxon>
        <taxon>Vertebrata</taxon>
        <taxon>Euteleostomi</taxon>
        <taxon>Actinopterygii</taxon>
        <taxon>Neopterygii</taxon>
        <taxon>Teleostei</taxon>
        <taxon>Neoteleostei</taxon>
        <taxon>Acanthomorphata</taxon>
        <taxon>Ovalentaria</taxon>
        <taxon>Atherinomorphae</taxon>
        <taxon>Cyprinodontiformes</taxon>
        <taxon>Goodeidae</taxon>
        <taxon>Goodea</taxon>
    </lineage>
</organism>